<dbReference type="Proteomes" id="UP000815325">
    <property type="component" value="Unassembled WGS sequence"/>
</dbReference>
<gene>
    <name evidence="1" type="ORF">DUNSADRAFT_8597</name>
</gene>
<proteinExistence type="predicted"/>
<dbReference type="EMBL" id="MU069466">
    <property type="protein sequence ID" value="KAF5842197.1"/>
    <property type="molecule type" value="Genomic_DNA"/>
</dbReference>
<accession>A0ABQ7H5Q9</accession>
<evidence type="ECO:0000313" key="1">
    <source>
        <dbReference type="EMBL" id="KAF5842197.1"/>
    </source>
</evidence>
<dbReference type="EMBL" id="MU069466">
    <property type="protein sequence ID" value="KAF5842198.1"/>
    <property type="molecule type" value="Genomic_DNA"/>
</dbReference>
<reference evidence="1" key="2">
    <citation type="submission" date="2020-06" db="EMBL/GenBank/DDBJ databases">
        <authorList>
            <consortium name="DOE Joint Genome Institute"/>
            <person name="Calhoun S."/>
            <person name="Polle J.E."/>
            <person name="Mckie-Krisberg Z."/>
            <person name="Prochnik S."/>
            <person name="Neofotis P."/>
            <person name="Yim W.C."/>
            <person name="Hathwaik L.T."/>
            <person name="Jenkins J."/>
            <person name="Molina H."/>
            <person name="Bunkenborg J."/>
            <person name="Grigoriev I.V."/>
            <person name="Barry K."/>
            <person name="Schmutz J."/>
            <person name="Jin E."/>
            <person name="Cushman J.C."/>
            <person name="Magnuson J.K."/>
        </authorList>
    </citation>
    <scope>NUCLEOTIDE SEQUENCE</scope>
    <source>
        <strain evidence="1">CCAP 19/18</strain>
    </source>
</reference>
<sequence>MCKMELANLTFWAHAAMMPGTCCDDAPKSSHGHAAALLALERLKGAAPLLLHHLMGHITALPEKGPQGAACYSWITPWGMLLPTIMPQGAARNCWNASGAPCYSAH</sequence>
<reference evidence="1" key="1">
    <citation type="submission" date="2017-08" db="EMBL/GenBank/DDBJ databases">
        <authorList>
            <person name="Polle J.E."/>
            <person name="Barry K."/>
            <person name="Cushman J."/>
            <person name="Schmutz J."/>
            <person name="Tran D."/>
            <person name="Hathwaick L.T."/>
            <person name="Yim W.C."/>
            <person name="Jenkins J."/>
            <person name="Mckie-Krisberg Z.M."/>
            <person name="Prochnik S."/>
            <person name="Lindquist E."/>
            <person name="Dockter R.B."/>
            <person name="Adam C."/>
            <person name="Molina H."/>
            <person name="Bunkerborg J."/>
            <person name="Jin E."/>
            <person name="Buchheim M."/>
            <person name="Magnuson J."/>
        </authorList>
    </citation>
    <scope>NUCLEOTIDE SEQUENCE</scope>
    <source>
        <strain evidence="1">CCAP 19/18</strain>
    </source>
</reference>
<organism evidence="1 2">
    <name type="scientific">Dunaliella salina</name>
    <name type="common">Green alga</name>
    <name type="synonym">Protococcus salinus</name>
    <dbReference type="NCBI Taxonomy" id="3046"/>
    <lineage>
        <taxon>Eukaryota</taxon>
        <taxon>Viridiplantae</taxon>
        <taxon>Chlorophyta</taxon>
        <taxon>core chlorophytes</taxon>
        <taxon>Chlorophyceae</taxon>
        <taxon>CS clade</taxon>
        <taxon>Chlamydomonadales</taxon>
        <taxon>Dunaliellaceae</taxon>
        <taxon>Dunaliella</taxon>
    </lineage>
</organism>
<evidence type="ECO:0000313" key="2">
    <source>
        <dbReference type="Proteomes" id="UP000815325"/>
    </source>
</evidence>
<comment type="caution">
    <text evidence="1">The sequence shown here is derived from an EMBL/GenBank/DDBJ whole genome shotgun (WGS) entry which is preliminary data.</text>
</comment>
<keyword evidence="2" id="KW-1185">Reference proteome</keyword>
<protein>
    <recommendedName>
        <fullName evidence="3">Encoded protein</fullName>
    </recommendedName>
</protein>
<name>A0ABQ7H5Q9_DUNSA</name>
<evidence type="ECO:0008006" key="3">
    <source>
        <dbReference type="Google" id="ProtNLM"/>
    </source>
</evidence>